<dbReference type="AlphaFoldDB" id="A0AAV7F3D1"/>
<dbReference type="Pfam" id="PF01490">
    <property type="entry name" value="Aa_trans"/>
    <property type="match status" value="1"/>
</dbReference>
<evidence type="ECO:0000256" key="4">
    <source>
        <dbReference type="ARBA" id="ARBA00022970"/>
    </source>
</evidence>
<feature type="transmembrane region" description="Helical" evidence="9">
    <location>
        <begin position="463"/>
        <end position="486"/>
    </location>
</feature>
<evidence type="ECO:0000313" key="12">
    <source>
        <dbReference type="Proteomes" id="UP000825729"/>
    </source>
</evidence>
<comment type="similarity">
    <text evidence="7">Belongs to the amino acid/polyamine transporter 2 family. Amino acid/auxin permease (AAAP) (TC 2.A.18.5) subfamily.</text>
</comment>
<comment type="subcellular location">
    <subcellularLocation>
        <location evidence="1">Membrane</location>
        <topology evidence="1">Multi-pass membrane protein</topology>
    </subcellularLocation>
</comment>
<feature type="transmembrane region" description="Helical" evidence="9">
    <location>
        <begin position="276"/>
        <end position="298"/>
    </location>
</feature>
<feature type="transmembrane region" description="Helical" evidence="9">
    <location>
        <begin position="492"/>
        <end position="511"/>
    </location>
</feature>
<feature type="domain" description="Amino acid transporter transmembrane" evidence="10">
    <location>
        <begin position="166"/>
        <end position="545"/>
    </location>
</feature>
<dbReference type="PANTHER" id="PTHR48017">
    <property type="entry name" value="OS05G0424000 PROTEIN-RELATED"/>
    <property type="match status" value="1"/>
</dbReference>
<evidence type="ECO:0000256" key="8">
    <source>
        <dbReference type="SAM" id="MobiDB-lite"/>
    </source>
</evidence>
<evidence type="ECO:0000256" key="7">
    <source>
        <dbReference type="ARBA" id="ARBA00049662"/>
    </source>
</evidence>
<evidence type="ECO:0000256" key="5">
    <source>
        <dbReference type="ARBA" id="ARBA00022989"/>
    </source>
</evidence>
<feature type="transmembrane region" description="Helical" evidence="9">
    <location>
        <begin position="196"/>
        <end position="215"/>
    </location>
</feature>
<sequence>MKTDEELGPDRGFVFETDDEDGEAERVGGEDDDFDCDDDDDDDDNDNMNEATTSSAAALLDAPYGVSWPKTCRQSMDTYGSLSQSNIPAILAGSSFTRLSSSFWSSPLQAGLSNGGLHSPLLPTFTSTEAEEKLLPQHLDIQESFSTGSRSKLNSPGDLGDTRGCTYFQSVFNGINVLCGVGLLTTPYAIKEGGWLGLVLLFGFSVIACYTGILFKRCLESNPELYTLPDIAQAAFGMPGRLITSIFLYVELYGAALEFIILMGDNLASLYQNAHLYLLGIQLNSTNLFAVVVGLIVLPTTYFRNLTILSYLSAGGVVASVLVAGCLVWVGAVDGIGFRPQGTALDIANLPVAIGLYGFCYAGHAVFPNIYHSMEKPSDYPSVLIVSFIVCSVLYAGVAVAGFLMFGSAVKSQFTLNMPNQFVASKIAVWTTVVNPLTKYAITLTPIALSVEELLPRRLRSHCISILIRTLLVLSSVVTAVTFPYFGFVMSLLGSGLTMFIALIFPCASYLTIMKGRLHWNQIAACSFIIIVGIVCSILGTYSSIKKIADKMG</sequence>
<feature type="transmembrane region" description="Helical" evidence="9">
    <location>
        <begin position="523"/>
        <end position="545"/>
    </location>
</feature>
<evidence type="ECO:0000256" key="1">
    <source>
        <dbReference type="ARBA" id="ARBA00004141"/>
    </source>
</evidence>
<gene>
    <name evidence="11" type="ORF">H6P81_007535</name>
</gene>
<keyword evidence="6 9" id="KW-0472">Membrane</keyword>
<feature type="transmembrane region" description="Helical" evidence="9">
    <location>
        <begin position="383"/>
        <end position="407"/>
    </location>
</feature>
<dbReference type="InterPro" id="IPR013057">
    <property type="entry name" value="AA_transpt_TM"/>
</dbReference>
<feature type="transmembrane region" description="Helical" evidence="9">
    <location>
        <begin position="310"/>
        <end position="332"/>
    </location>
</feature>
<proteinExistence type="inferred from homology"/>
<dbReference type="GO" id="GO:0016020">
    <property type="term" value="C:membrane"/>
    <property type="evidence" value="ECO:0007669"/>
    <property type="project" value="UniProtKB-SubCell"/>
</dbReference>
<feature type="transmembrane region" description="Helical" evidence="9">
    <location>
        <begin position="246"/>
        <end position="264"/>
    </location>
</feature>
<feature type="compositionally biased region" description="Acidic residues" evidence="8">
    <location>
        <begin position="30"/>
        <end position="47"/>
    </location>
</feature>
<name>A0AAV7F3D1_ARIFI</name>
<reference evidence="11 12" key="1">
    <citation type="submission" date="2021-07" db="EMBL/GenBank/DDBJ databases">
        <title>The Aristolochia fimbriata genome: insights into angiosperm evolution, floral development and chemical biosynthesis.</title>
        <authorList>
            <person name="Jiao Y."/>
        </authorList>
    </citation>
    <scope>NUCLEOTIDE SEQUENCE [LARGE SCALE GENOMIC DNA]</scope>
    <source>
        <strain evidence="11">IBCAS-2021</strain>
        <tissue evidence="11">Leaf</tissue>
    </source>
</reference>
<keyword evidence="3 9" id="KW-0812">Transmembrane</keyword>
<dbReference type="GO" id="GO:0006865">
    <property type="term" value="P:amino acid transport"/>
    <property type="evidence" value="ECO:0007669"/>
    <property type="project" value="UniProtKB-KW"/>
</dbReference>
<keyword evidence="4" id="KW-0029">Amino-acid transport</keyword>
<dbReference type="Proteomes" id="UP000825729">
    <property type="component" value="Unassembled WGS sequence"/>
</dbReference>
<feature type="region of interest" description="Disordered" evidence="8">
    <location>
        <begin position="1"/>
        <end position="56"/>
    </location>
</feature>
<dbReference type="FunFam" id="1.20.1740.10:FF:000047">
    <property type="entry name" value="Amino acid transporter AVT1A"/>
    <property type="match status" value="1"/>
</dbReference>
<keyword evidence="2" id="KW-0813">Transport</keyword>
<evidence type="ECO:0000256" key="9">
    <source>
        <dbReference type="SAM" id="Phobius"/>
    </source>
</evidence>
<evidence type="ECO:0000313" key="11">
    <source>
        <dbReference type="EMBL" id="KAG9454631.1"/>
    </source>
</evidence>
<feature type="transmembrane region" description="Helical" evidence="9">
    <location>
        <begin position="352"/>
        <end position="371"/>
    </location>
</feature>
<keyword evidence="5 9" id="KW-1133">Transmembrane helix</keyword>
<organism evidence="11 12">
    <name type="scientific">Aristolochia fimbriata</name>
    <name type="common">White veined hardy Dutchman's pipe vine</name>
    <dbReference type="NCBI Taxonomy" id="158543"/>
    <lineage>
        <taxon>Eukaryota</taxon>
        <taxon>Viridiplantae</taxon>
        <taxon>Streptophyta</taxon>
        <taxon>Embryophyta</taxon>
        <taxon>Tracheophyta</taxon>
        <taxon>Spermatophyta</taxon>
        <taxon>Magnoliopsida</taxon>
        <taxon>Magnoliidae</taxon>
        <taxon>Piperales</taxon>
        <taxon>Aristolochiaceae</taxon>
        <taxon>Aristolochia</taxon>
    </lineage>
</organism>
<evidence type="ECO:0000256" key="3">
    <source>
        <dbReference type="ARBA" id="ARBA00022692"/>
    </source>
</evidence>
<protein>
    <recommendedName>
        <fullName evidence="10">Amino acid transporter transmembrane domain-containing protein</fullName>
    </recommendedName>
</protein>
<keyword evidence="12" id="KW-1185">Reference proteome</keyword>
<accession>A0AAV7F3D1</accession>
<evidence type="ECO:0000256" key="2">
    <source>
        <dbReference type="ARBA" id="ARBA00022448"/>
    </source>
</evidence>
<evidence type="ECO:0000256" key="6">
    <source>
        <dbReference type="ARBA" id="ARBA00023136"/>
    </source>
</evidence>
<feature type="transmembrane region" description="Helical" evidence="9">
    <location>
        <begin position="427"/>
        <end position="451"/>
    </location>
</feature>
<evidence type="ECO:0000259" key="10">
    <source>
        <dbReference type="Pfam" id="PF01490"/>
    </source>
</evidence>
<comment type="caution">
    <text evidence="11">The sequence shown here is derived from an EMBL/GenBank/DDBJ whole genome shotgun (WGS) entry which is preliminary data.</text>
</comment>
<dbReference type="EMBL" id="JAINDJ010000003">
    <property type="protein sequence ID" value="KAG9454631.1"/>
    <property type="molecule type" value="Genomic_DNA"/>
</dbReference>